<feature type="signal peptide" evidence="1">
    <location>
        <begin position="1"/>
        <end position="24"/>
    </location>
</feature>
<dbReference type="Proteomes" id="UP000320359">
    <property type="component" value="Unassembled WGS sequence"/>
</dbReference>
<sequence>MQKYLITMMLALGLMAQAMIAAVAAPTSTVTYHSNKVVADVKFDQNLSFDFSISFEHAVGLNETNFKVTAQRVSPFDSSITSRLPDSMHTALHDGFPVLITVTARPDRGFAFTGEAQLELYTQSIDFAENLRLFRSHNQGQFEDITTLTAAGSLRAHGSTGQFSDFLILVDDRDPQAQVAAKARELSSYLYSFVDSLGDDVGAELRALSRNAEAHVYEGRFNAAAAIVNNFIRVLERTSGDSIPDVWRSSDDIENVKGELLTRARNLRFTLSQL</sequence>
<gene>
    <name evidence="2" type="ORF">FM042_09005</name>
</gene>
<keyword evidence="1" id="KW-0732">Signal</keyword>
<proteinExistence type="predicted"/>
<evidence type="ECO:0000313" key="3">
    <source>
        <dbReference type="Proteomes" id="UP000320359"/>
    </source>
</evidence>
<protein>
    <submittedName>
        <fullName evidence="2">Uncharacterized protein</fullName>
    </submittedName>
</protein>
<dbReference type="RefSeq" id="WP_143236103.1">
    <property type="nucleotide sequence ID" value="NZ_VJWL01000003.1"/>
</dbReference>
<keyword evidence="3" id="KW-1185">Reference proteome</keyword>
<reference evidence="2 3" key="1">
    <citation type="submission" date="2019-07" db="EMBL/GenBank/DDBJ databases">
        <authorList>
            <person name="Yang M."/>
            <person name="Zhao D."/>
            <person name="Xiang H."/>
        </authorList>
    </citation>
    <scope>NUCLEOTIDE SEQUENCE [LARGE SCALE GENOMIC DNA]</scope>
    <source>
        <strain evidence="2 3">IM1326</strain>
    </source>
</reference>
<accession>A0A552WZR7</accession>
<feature type="chain" id="PRO_5022203010" evidence="1">
    <location>
        <begin position="25"/>
        <end position="274"/>
    </location>
</feature>
<dbReference type="AlphaFoldDB" id="A0A552WZR7"/>
<dbReference type="Pfam" id="PF20396">
    <property type="entry name" value="DUF6689"/>
    <property type="match status" value="1"/>
</dbReference>
<evidence type="ECO:0000256" key="1">
    <source>
        <dbReference type="SAM" id="SignalP"/>
    </source>
</evidence>
<dbReference type="OrthoDB" id="5965825at2"/>
<dbReference type="EMBL" id="VJWL01000003">
    <property type="protein sequence ID" value="TRW48311.1"/>
    <property type="molecule type" value="Genomic_DNA"/>
</dbReference>
<evidence type="ECO:0000313" key="2">
    <source>
        <dbReference type="EMBL" id="TRW48311.1"/>
    </source>
</evidence>
<dbReference type="InterPro" id="IPR046511">
    <property type="entry name" value="DUF6689"/>
</dbReference>
<organism evidence="2 3">
    <name type="scientific">Aliidiomarina halalkaliphila</name>
    <dbReference type="NCBI Taxonomy" id="2593535"/>
    <lineage>
        <taxon>Bacteria</taxon>
        <taxon>Pseudomonadati</taxon>
        <taxon>Pseudomonadota</taxon>
        <taxon>Gammaproteobacteria</taxon>
        <taxon>Alteromonadales</taxon>
        <taxon>Idiomarinaceae</taxon>
        <taxon>Aliidiomarina</taxon>
    </lineage>
</organism>
<comment type="caution">
    <text evidence="2">The sequence shown here is derived from an EMBL/GenBank/DDBJ whole genome shotgun (WGS) entry which is preliminary data.</text>
</comment>
<name>A0A552WZR7_9GAMM</name>